<gene>
    <name evidence="2" type="ORF">ACFSBW_02045</name>
</gene>
<feature type="compositionally biased region" description="Acidic residues" evidence="1">
    <location>
        <begin position="38"/>
        <end position="53"/>
    </location>
</feature>
<reference evidence="2 3" key="1">
    <citation type="journal article" date="2019" name="Int. J. Syst. Evol. Microbiol.">
        <title>The Global Catalogue of Microorganisms (GCM) 10K type strain sequencing project: providing services to taxonomists for standard genome sequencing and annotation.</title>
        <authorList>
            <consortium name="The Broad Institute Genomics Platform"/>
            <consortium name="The Broad Institute Genome Sequencing Center for Infectious Disease"/>
            <person name="Wu L."/>
            <person name="Ma J."/>
        </authorList>
    </citation>
    <scope>NUCLEOTIDE SEQUENCE [LARGE SCALE GENOMIC DNA]</scope>
    <source>
        <strain evidence="2 3">CGMCC 1.10593</strain>
    </source>
</reference>
<dbReference type="Pfam" id="PF24362">
    <property type="entry name" value="DUF7518"/>
    <property type="match status" value="1"/>
</dbReference>
<proteinExistence type="predicted"/>
<dbReference type="RefSeq" id="WP_256394358.1">
    <property type="nucleotide sequence ID" value="NZ_JANHDJ010000001.1"/>
</dbReference>
<feature type="region of interest" description="Disordered" evidence="1">
    <location>
        <begin position="34"/>
        <end position="112"/>
    </location>
</feature>
<dbReference type="AlphaFoldDB" id="A0ABD6D6D1"/>
<dbReference type="Proteomes" id="UP001597052">
    <property type="component" value="Unassembled WGS sequence"/>
</dbReference>
<evidence type="ECO:0000313" key="2">
    <source>
        <dbReference type="EMBL" id="MFD1640658.1"/>
    </source>
</evidence>
<comment type="caution">
    <text evidence="2">The sequence shown here is derived from an EMBL/GenBank/DDBJ whole genome shotgun (WGS) entry which is preliminary data.</text>
</comment>
<keyword evidence="3" id="KW-1185">Reference proteome</keyword>
<feature type="compositionally biased region" description="Acidic residues" evidence="1">
    <location>
        <begin position="88"/>
        <end position="105"/>
    </location>
</feature>
<protein>
    <submittedName>
        <fullName evidence="2">BZIP transcription factor</fullName>
    </submittedName>
</protein>
<accession>A0ABD6D6D1</accession>
<name>A0ABD6D6D1_9EURY</name>
<organism evidence="2 3">
    <name type="scientific">Halohasta litorea</name>
    <dbReference type="NCBI Taxonomy" id="869891"/>
    <lineage>
        <taxon>Archaea</taxon>
        <taxon>Methanobacteriati</taxon>
        <taxon>Methanobacteriota</taxon>
        <taxon>Stenosarchaea group</taxon>
        <taxon>Halobacteria</taxon>
        <taxon>Halobacteriales</taxon>
        <taxon>Haloferacaceae</taxon>
        <taxon>Halohasta</taxon>
    </lineage>
</organism>
<evidence type="ECO:0000313" key="3">
    <source>
        <dbReference type="Proteomes" id="UP001597052"/>
    </source>
</evidence>
<dbReference type="InterPro" id="IPR055940">
    <property type="entry name" value="DUF7518"/>
</dbReference>
<sequence length="112" mass="12104">MTNRVDDLESEIAELRAAVNGLTEELVETKARVRELETEAEEAEDDGFAEADPVESATSETTKSDDHVEVVEQEPSDELGASSLEGDNTPETEESTDESTDDGTEQSDIIVA</sequence>
<dbReference type="EMBL" id="JBHUDM010000001">
    <property type="protein sequence ID" value="MFD1640658.1"/>
    <property type="molecule type" value="Genomic_DNA"/>
</dbReference>
<evidence type="ECO:0000256" key="1">
    <source>
        <dbReference type="SAM" id="MobiDB-lite"/>
    </source>
</evidence>